<gene>
    <name evidence="2" type="ORF">ACE5IX_05360</name>
    <name evidence="3" type="ORF">CH371_09135</name>
</gene>
<reference evidence="2 5" key="2">
    <citation type="submission" date="2024-09" db="EMBL/GenBank/DDBJ databases">
        <title>Taxonomic and Genotyping Characterization of Leptospira Strains isolated from Multiple Sources in Colombia highlights the importance of intermediate species.</title>
        <authorList>
            <person name="Torres Higuera L."/>
            <person name="Rojas Tapias D."/>
            <person name="Jimenez Velasquez S."/>
            <person name="Renjifo Ibanez C."/>
        </authorList>
    </citation>
    <scope>NUCLEOTIDE SEQUENCE [LARGE SCALE GENOMIC DNA]</scope>
    <source>
        <strain evidence="2 5">Lep080</strain>
    </source>
</reference>
<keyword evidence="1" id="KW-0472">Membrane</keyword>
<dbReference type="Proteomes" id="UP001580391">
    <property type="component" value="Unassembled WGS sequence"/>
</dbReference>
<evidence type="ECO:0000256" key="1">
    <source>
        <dbReference type="SAM" id="Phobius"/>
    </source>
</evidence>
<evidence type="ECO:0000313" key="2">
    <source>
        <dbReference type="EMBL" id="MFB5735925.1"/>
    </source>
</evidence>
<evidence type="ECO:0000313" key="5">
    <source>
        <dbReference type="Proteomes" id="UP001580391"/>
    </source>
</evidence>
<organism evidence="3 4">
    <name type="scientific">Leptospira wolffii</name>
    <dbReference type="NCBI Taxonomy" id="409998"/>
    <lineage>
        <taxon>Bacteria</taxon>
        <taxon>Pseudomonadati</taxon>
        <taxon>Spirochaetota</taxon>
        <taxon>Spirochaetia</taxon>
        <taxon>Leptospirales</taxon>
        <taxon>Leptospiraceae</taxon>
        <taxon>Leptospira</taxon>
    </lineage>
</organism>
<dbReference type="AlphaFoldDB" id="A0A2M9ZDB2"/>
<proteinExistence type="predicted"/>
<keyword evidence="1" id="KW-1133">Transmembrane helix</keyword>
<comment type="caution">
    <text evidence="3">The sequence shown here is derived from an EMBL/GenBank/DDBJ whole genome shotgun (WGS) entry which is preliminary data.</text>
</comment>
<sequence>MTKPDGITIKDILFKVGATVFLGILVLMLIIMLLKPDVEQAGMDMLTGKGGISAGEIGGKDVPMDFFNSARRQCYMYFGGQGSNGQLADCAFMILKRFYTINRIAKEVGYTYTEESLRSSLWEEAQKASKNSIHGAGYSEDDMKKPEQVYRQLLQEASIRFRVEATIQQNIQQNFLLSDLRRTDGELEIQSEASGAKVDLDAVIYTDEDLSKLAELNLEPTDAQLMELYQKESLDPNTPKGKDGKAIPFEERKVVLRGKYKVEARKNALESAKAKLVSLQNEPDGIRKIAGLLGKNTVSVRNRSLSELKQLNDGKNNYSLFADKRFFQDIILPDSIQKKNLGPYRDMDKYAIVSFSGLKFGATDPSYLRVRDAAAIVGGILMEIPQSLEEETTVERKESRSASEE</sequence>
<dbReference type="Proteomes" id="UP000231912">
    <property type="component" value="Unassembled WGS sequence"/>
</dbReference>
<dbReference type="EMBL" id="JBHILJ010000002">
    <property type="protein sequence ID" value="MFB5735925.1"/>
    <property type="molecule type" value="Genomic_DNA"/>
</dbReference>
<evidence type="ECO:0000313" key="3">
    <source>
        <dbReference type="EMBL" id="PJZ66415.1"/>
    </source>
</evidence>
<protein>
    <submittedName>
        <fullName evidence="3">Uncharacterized protein</fullName>
    </submittedName>
</protein>
<dbReference type="EMBL" id="NPDT01000002">
    <property type="protein sequence ID" value="PJZ66415.1"/>
    <property type="molecule type" value="Genomic_DNA"/>
</dbReference>
<keyword evidence="1" id="KW-0812">Transmembrane</keyword>
<accession>A0A2M9ZDB2</accession>
<feature type="transmembrane region" description="Helical" evidence="1">
    <location>
        <begin position="12"/>
        <end position="34"/>
    </location>
</feature>
<evidence type="ECO:0000313" key="4">
    <source>
        <dbReference type="Proteomes" id="UP000231912"/>
    </source>
</evidence>
<name>A0A2M9ZDB2_9LEPT</name>
<keyword evidence="5" id="KW-1185">Reference proteome</keyword>
<reference evidence="3 4" key="1">
    <citation type="submission" date="2017-07" db="EMBL/GenBank/DDBJ databases">
        <title>Leptospira spp. isolated from tropical soils.</title>
        <authorList>
            <person name="Thibeaux R."/>
            <person name="Iraola G."/>
            <person name="Ferres I."/>
            <person name="Bierque E."/>
            <person name="Girault D."/>
            <person name="Soupe-Gilbert M.-E."/>
            <person name="Picardeau M."/>
            <person name="Goarant C."/>
        </authorList>
    </citation>
    <scope>NUCLEOTIDE SEQUENCE [LARGE SCALE GENOMIC DNA]</scope>
    <source>
        <strain evidence="3 4">FH2-C-A2</strain>
    </source>
</reference>
<dbReference type="RefSeq" id="WP_016543892.1">
    <property type="nucleotide sequence ID" value="NZ_JBHILI010000002.1"/>
</dbReference>